<dbReference type="AlphaFoldDB" id="A0A364V911"/>
<evidence type="ECO:0000313" key="3">
    <source>
        <dbReference type="Proteomes" id="UP000251577"/>
    </source>
</evidence>
<evidence type="ECO:0000313" key="2">
    <source>
        <dbReference type="EMBL" id="RAV33056.1"/>
    </source>
</evidence>
<accession>A0A364V911</accession>
<evidence type="ECO:0000256" key="1">
    <source>
        <dbReference type="SAM" id="MobiDB-lite"/>
    </source>
</evidence>
<comment type="caution">
    <text evidence="2">The sequence shown here is derived from an EMBL/GenBank/DDBJ whole genome shotgun (WGS) entry which is preliminary data.</text>
</comment>
<feature type="region of interest" description="Disordered" evidence="1">
    <location>
        <begin position="127"/>
        <end position="152"/>
    </location>
</feature>
<feature type="compositionally biased region" description="Basic residues" evidence="1">
    <location>
        <begin position="142"/>
        <end position="152"/>
    </location>
</feature>
<proteinExistence type="predicted"/>
<reference evidence="2 3" key="1">
    <citation type="journal article" date="2018" name="Syst. Appl. Microbiol.">
        <title>Corynebacterium heidelbergense sp. nov., isolated from the preen glands of Egyptian geese (Alopochen aegyptiacus).</title>
        <authorList>
            <person name="Braun M.S."/>
            <person name="Wang E."/>
            <person name="Zimmermann S."/>
            <person name="Wink M."/>
        </authorList>
    </citation>
    <scope>NUCLEOTIDE SEQUENCE [LARGE SCALE GENOMIC DNA]</scope>
    <source>
        <strain evidence="2 3">647</strain>
    </source>
</reference>
<keyword evidence="3" id="KW-1185">Reference proteome</keyword>
<protein>
    <recommendedName>
        <fullName evidence="4">J domain-containing protein</fullName>
    </recommendedName>
</protein>
<gene>
    <name evidence="2" type="ORF">DLJ54_00475</name>
</gene>
<dbReference type="EMBL" id="QHCV01000003">
    <property type="protein sequence ID" value="RAV33056.1"/>
    <property type="molecule type" value="Genomic_DNA"/>
</dbReference>
<dbReference type="Proteomes" id="UP000251577">
    <property type="component" value="Unassembled WGS sequence"/>
</dbReference>
<sequence>MPATTGHSGHFREDPEYIRRRRAIIRRYHPDRGGSDEALVRALRELDEQWSRKSYLRHQVEQLRPPFIPREVALQAVDTAEDIAAGMQQRAAGLNRRAGDVRQQARSAWVQRDKLRDLSPGDVGRAAVRVSSRASGVAAERLRRRARRKKNG</sequence>
<evidence type="ECO:0008006" key="4">
    <source>
        <dbReference type="Google" id="ProtNLM"/>
    </source>
</evidence>
<dbReference type="RefSeq" id="WP_113629928.1">
    <property type="nucleotide sequence ID" value="NZ_QHCV01000003.1"/>
</dbReference>
<organism evidence="2 3">
    <name type="scientific">Corynebacterium heidelbergense</name>
    <dbReference type="NCBI Taxonomy" id="2055947"/>
    <lineage>
        <taxon>Bacteria</taxon>
        <taxon>Bacillati</taxon>
        <taxon>Actinomycetota</taxon>
        <taxon>Actinomycetes</taxon>
        <taxon>Mycobacteriales</taxon>
        <taxon>Corynebacteriaceae</taxon>
        <taxon>Corynebacterium</taxon>
    </lineage>
</organism>
<name>A0A364V911_9CORY</name>